<organism evidence="4 5">
    <name type="scientific">Halostagnicola larsenii XH-48</name>
    <dbReference type="NCBI Taxonomy" id="797299"/>
    <lineage>
        <taxon>Archaea</taxon>
        <taxon>Methanobacteriati</taxon>
        <taxon>Methanobacteriota</taxon>
        <taxon>Stenosarchaea group</taxon>
        <taxon>Halobacteria</taxon>
        <taxon>Halobacteriales</taxon>
        <taxon>Natrialbaceae</taxon>
        <taxon>Halostagnicola</taxon>
    </lineage>
</organism>
<evidence type="ECO:0000256" key="2">
    <source>
        <dbReference type="SAM" id="MobiDB-lite"/>
    </source>
</evidence>
<gene>
    <name evidence="4" type="ORF">HALLA_15615</name>
</gene>
<proteinExistence type="predicted"/>
<dbReference type="RefSeq" id="WP_049953252.1">
    <property type="nucleotide sequence ID" value="NZ_CP007055.1"/>
</dbReference>
<dbReference type="GeneID" id="25145847"/>
<reference evidence="4 5" key="1">
    <citation type="submission" date="2014-01" db="EMBL/GenBank/DDBJ databases">
        <authorList>
            <consortium name="DOE Joint Genome Institute"/>
            <person name="Anderson I."/>
            <person name="Huntemann M."/>
            <person name="Han J."/>
            <person name="Chen A."/>
            <person name="Kyrpides N."/>
            <person name="Mavromatis K."/>
            <person name="Markowitz V."/>
            <person name="Palaniappan K."/>
            <person name="Ivanova N."/>
            <person name="Schaumberg A."/>
            <person name="Pati A."/>
            <person name="Liolios K."/>
            <person name="Nordberg H.P."/>
            <person name="Cantor M.N."/>
            <person name="Hua S.X."/>
            <person name="Woyke T."/>
        </authorList>
    </citation>
    <scope>NUCLEOTIDE SEQUENCE [LARGE SCALE GENOMIC DNA]</scope>
    <source>
        <strain evidence="4 5">XH-48</strain>
    </source>
</reference>
<dbReference type="KEGG" id="hlr:HALLA_15615"/>
<accession>W0JN42</accession>
<evidence type="ECO:0000313" key="4">
    <source>
        <dbReference type="EMBL" id="AHG00014.1"/>
    </source>
</evidence>
<feature type="compositionally biased region" description="Basic and acidic residues" evidence="2">
    <location>
        <begin position="297"/>
        <end position="306"/>
    </location>
</feature>
<feature type="compositionally biased region" description="Polar residues" evidence="2">
    <location>
        <begin position="249"/>
        <end position="266"/>
    </location>
</feature>
<feature type="compositionally biased region" description="Low complexity" evidence="2">
    <location>
        <begin position="339"/>
        <end position="350"/>
    </location>
</feature>
<feature type="domain" description="DUF7115" evidence="3">
    <location>
        <begin position="1"/>
        <end position="108"/>
    </location>
</feature>
<dbReference type="OrthoDB" id="307384at2157"/>
<name>W0JN42_9EURY</name>
<keyword evidence="1" id="KW-0175">Coiled coil</keyword>
<evidence type="ECO:0000256" key="1">
    <source>
        <dbReference type="SAM" id="Coils"/>
    </source>
</evidence>
<dbReference type="EMBL" id="CP007055">
    <property type="protein sequence ID" value="AHG00014.1"/>
    <property type="molecule type" value="Genomic_DNA"/>
</dbReference>
<sequence length="397" mass="43304">MSVPGIVQSTLDGEEIVTRVSLGGDDELFITPTDSIIYRADGLLSDESVEEFPHDADRLTISEGRRKTRFTLEYALDGTRDFTIPSGSTDTVLTPLVAGVLNGNGISDPDEAVIQTYRFSELTLIVTSDRLVKHIGEAVWDEDFEQYHFDDVTNLSFEDGSVATQIVLEVDGRPKRIKAPNDEAADLRERLERALFAYHGVDTLAQLNNAVGREQEPEPSEDPVTAFGEGVDPLDANPPTPEELDRQSTEQQATESNENAASSVDSNMEPDQDAASEAVVDQESEPRQVDPLAAHSSQDESSKRSSTESTDESAVPETTEPDVTADGQTEGSIEDIDDGSPSPSFGESGFTAATAGTDPELLERLDDLEETVEKQTVLLEEQQRTIEQLITELRQGR</sequence>
<dbReference type="eggNOG" id="arCOG04660">
    <property type="taxonomic scope" value="Archaea"/>
</dbReference>
<dbReference type="Pfam" id="PF23428">
    <property type="entry name" value="DUF7115"/>
    <property type="match status" value="1"/>
</dbReference>
<feature type="coiled-coil region" evidence="1">
    <location>
        <begin position="365"/>
        <end position="392"/>
    </location>
</feature>
<keyword evidence="5" id="KW-1185">Reference proteome</keyword>
<dbReference type="PATRIC" id="fig|797299.3.peg.2128"/>
<protein>
    <recommendedName>
        <fullName evidence="3">DUF7115 domain-containing protein</fullName>
    </recommendedName>
</protein>
<dbReference type="InterPro" id="IPR055539">
    <property type="entry name" value="DUF7115"/>
</dbReference>
<dbReference type="AlphaFoldDB" id="W0JN42"/>
<dbReference type="Proteomes" id="UP000019024">
    <property type="component" value="Chromosome"/>
</dbReference>
<evidence type="ECO:0000313" key="5">
    <source>
        <dbReference type="Proteomes" id="UP000019024"/>
    </source>
</evidence>
<dbReference type="HOGENOM" id="CLU_058951_0_0_2"/>
<feature type="region of interest" description="Disordered" evidence="2">
    <location>
        <begin position="212"/>
        <end position="359"/>
    </location>
</feature>
<evidence type="ECO:0000259" key="3">
    <source>
        <dbReference type="Pfam" id="PF23428"/>
    </source>
</evidence>